<gene>
    <name evidence="7" type="ORF">LCGC14_0679850</name>
</gene>
<evidence type="ECO:0000256" key="2">
    <source>
        <dbReference type="ARBA" id="ARBA00022475"/>
    </source>
</evidence>
<feature type="transmembrane region" description="Helical" evidence="6">
    <location>
        <begin position="249"/>
        <end position="270"/>
    </location>
</feature>
<dbReference type="Pfam" id="PF13440">
    <property type="entry name" value="Polysacc_synt_3"/>
    <property type="match status" value="1"/>
</dbReference>
<feature type="transmembrane region" description="Helical" evidence="6">
    <location>
        <begin position="383"/>
        <end position="404"/>
    </location>
</feature>
<accession>A0A0F9R8V8</accession>
<comment type="subcellular location">
    <subcellularLocation>
        <location evidence="1">Cell membrane</location>
        <topology evidence="1">Multi-pass membrane protein</topology>
    </subcellularLocation>
</comment>
<feature type="transmembrane region" description="Helical" evidence="6">
    <location>
        <begin position="70"/>
        <end position="93"/>
    </location>
</feature>
<name>A0A0F9R8V8_9ZZZZ</name>
<feature type="transmembrane region" description="Helical" evidence="6">
    <location>
        <begin position="329"/>
        <end position="350"/>
    </location>
</feature>
<dbReference type="AlphaFoldDB" id="A0A0F9R8V8"/>
<keyword evidence="3 6" id="KW-0812">Transmembrane</keyword>
<evidence type="ECO:0000256" key="5">
    <source>
        <dbReference type="ARBA" id="ARBA00023136"/>
    </source>
</evidence>
<dbReference type="InterPro" id="IPR050833">
    <property type="entry name" value="Poly_Biosynth_Transport"/>
</dbReference>
<feature type="transmembrane region" description="Helical" evidence="6">
    <location>
        <begin position="357"/>
        <end position="377"/>
    </location>
</feature>
<feature type="transmembrane region" description="Helical" evidence="6">
    <location>
        <begin position="138"/>
        <end position="160"/>
    </location>
</feature>
<feature type="transmembrane region" description="Helical" evidence="6">
    <location>
        <begin position="166"/>
        <end position="185"/>
    </location>
</feature>
<protein>
    <submittedName>
        <fullName evidence="7">Uncharacterized protein</fullName>
    </submittedName>
</protein>
<feature type="transmembrane region" description="Helical" evidence="6">
    <location>
        <begin position="105"/>
        <end position="131"/>
    </location>
</feature>
<comment type="caution">
    <text evidence="7">The sequence shown here is derived from an EMBL/GenBank/DDBJ whole genome shotgun (WGS) entry which is preliminary data.</text>
</comment>
<dbReference type="PANTHER" id="PTHR30250:SF11">
    <property type="entry name" value="O-ANTIGEN TRANSPORTER-RELATED"/>
    <property type="match status" value="1"/>
</dbReference>
<evidence type="ECO:0000256" key="4">
    <source>
        <dbReference type="ARBA" id="ARBA00022989"/>
    </source>
</evidence>
<organism evidence="7">
    <name type="scientific">marine sediment metagenome</name>
    <dbReference type="NCBI Taxonomy" id="412755"/>
    <lineage>
        <taxon>unclassified sequences</taxon>
        <taxon>metagenomes</taxon>
        <taxon>ecological metagenomes</taxon>
    </lineage>
</organism>
<dbReference type="PANTHER" id="PTHR30250">
    <property type="entry name" value="PST FAMILY PREDICTED COLANIC ACID TRANSPORTER"/>
    <property type="match status" value="1"/>
</dbReference>
<dbReference type="GO" id="GO:0005886">
    <property type="term" value="C:plasma membrane"/>
    <property type="evidence" value="ECO:0007669"/>
    <property type="project" value="UniProtKB-SubCell"/>
</dbReference>
<feature type="transmembrane region" description="Helical" evidence="6">
    <location>
        <begin position="37"/>
        <end position="58"/>
    </location>
</feature>
<feature type="transmembrane region" description="Helical" evidence="6">
    <location>
        <begin position="212"/>
        <end position="237"/>
    </location>
</feature>
<feature type="transmembrane region" description="Helical" evidence="6">
    <location>
        <begin position="291"/>
        <end position="309"/>
    </location>
</feature>
<sequence>MGTVTVANAVAALIRAKYAAIVLGPAGVGYLSQANSLFFFANNAGALAMGAGLIKYVADAKNDHELKTTICSAFGLQIISASIAMLALLVFARPISSYFFSTDKLIAPVMILAIGLPFAVATSGMMVPILYGLNSYSLYAKAAVIATALNIIPFVVLIHFYQVKGAFVQISISAGVTFLLTLYYVRYLVTNRVVPSGWFDWKFARWEKIKGLFSYGSASFGVTMLYAGTALLAKAVIIQRLGVVVNGFYHIPVALHALYVPLFQHGLWAHTYPILSANPKKQRRDDEINRSFRFCFLMITPLLVAMILGRNLLIKVVYTSSFLPASNLMAVQFFGDFFFISTYIVSLVLLATARLWWFLGLAIVYNLIFVGCLYGLIGKIGALGAIWGHVVGNVVILVVGLWALHKKLDFRPSREVRRLFLICLCVVGAVTLF</sequence>
<evidence type="ECO:0000256" key="1">
    <source>
        <dbReference type="ARBA" id="ARBA00004651"/>
    </source>
</evidence>
<evidence type="ECO:0000313" key="7">
    <source>
        <dbReference type="EMBL" id="KKN45762.1"/>
    </source>
</evidence>
<keyword evidence="5 6" id="KW-0472">Membrane</keyword>
<reference evidence="7" key="1">
    <citation type="journal article" date="2015" name="Nature">
        <title>Complex archaea that bridge the gap between prokaryotes and eukaryotes.</title>
        <authorList>
            <person name="Spang A."/>
            <person name="Saw J.H."/>
            <person name="Jorgensen S.L."/>
            <person name="Zaremba-Niedzwiedzka K."/>
            <person name="Martijn J."/>
            <person name="Lind A.E."/>
            <person name="van Eijk R."/>
            <person name="Schleper C."/>
            <person name="Guy L."/>
            <person name="Ettema T.J."/>
        </authorList>
    </citation>
    <scope>NUCLEOTIDE SEQUENCE</scope>
</reference>
<evidence type="ECO:0000256" key="3">
    <source>
        <dbReference type="ARBA" id="ARBA00022692"/>
    </source>
</evidence>
<dbReference type="EMBL" id="LAZR01001369">
    <property type="protein sequence ID" value="KKN45762.1"/>
    <property type="molecule type" value="Genomic_DNA"/>
</dbReference>
<evidence type="ECO:0000256" key="6">
    <source>
        <dbReference type="SAM" id="Phobius"/>
    </source>
</evidence>
<keyword evidence="4 6" id="KW-1133">Transmembrane helix</keyword>
<proteinExistence type="predicted"/>
<keyword evidence="2" id="KW-1003">Cell membrane</keyword>